<protein>
    <submittedName>
        <fullName evidence="1">Uncharacterized protein</fullName>
    </submittedName>
</protein>
<organism evidence="1 2">
    <name type="scientific">Centaurea solstitialis</name>
    <name type="common">yellow star-thistle</name>
    <dbReference type="NCBI Taxonomy" id="347529"/>
    <lineage>
        <taxon>Eukaryota</taxon>
        <taxon>Viridiplantae</taxon>
        <taxon>Streptophyta</taxon>
        <taxon>Embryophyta</taxon>
        <taxon>Tracheophyta</taxon>
        <taxon>Spermatophyta</taxon>
        <taxon>Magnoliopsida</taxon>
        <taxon>eudicotyledons</taxon>
        <taxon>Gunneridae</taxon>
        <taxon>Pentapetalae</taxon>
        <taxon>asterids</taxon>
        <taxon>campanulids</taxon>
        <taxon>Asterales</taxon>
        <taxon>Asteraceae</taxon>
        <taxon>Carduoideae</taxon>
        <taxon>Cardueae</taxon>
        <taxon>Centaureinae</taxon>
        <taxon>Centaurea</taxon>
    </lineage>
</organism>
<dbReference type="Proteomes" id="UP001172457">
    <property type="component" value="Chromosome 5"/>
</dbReference>
<evidence type="ECO:0000313" key="1">
    <source>
        <dbReference type="EMBL" id="KAJ9546929.1"/>
    </source>
</evidence>
<gene>
    <name evidence="1" type="ORF">OSB04_019472</name>
</gene>
<accession>A0AA38SQF0</accession>
<keyword evidence="2" id="KW-1185">Reference proteome</keyword>
<dbReference type="AlphaFoldDB" id="A0AA38SQF0"/>
<reference evidence="1" key="1">
    <citation type="submission" date="2023-03" db="EMBL/GenBank/DDBJ databases">
        <title>Chromosome-scale reference genome and RAD-based genetic map of yellow starthistle (Centaurea solstitialis) reveal putative structural variation and QTLs associated with invader traits.</title>
        <authorList>
            <person name="Reatini B."/>
            <person name="Cang F.A."/>
            <person name="Jiang Q."/>
            <person name="Mckibben M.T.W."/>
            <person name="Barker M.S."/>
            <person name="Rieseberg L.H."/>
            <person name="Dlugosch K.M."/>
        </authorList>
    </citation>
    <scope>NUCLEOTIDE SEQUENCE</scope>
    <source>
        <strain evidence="1">CAN-66</strain>
        <tissue evidence="1">Leaf</tissue>
    </source>
</reference>
<comment type="caution">
    <text evidence="1">The sequence shown here is derived from an EMBL/GenBank/DDBJ whole genome shotgun (WGS) entry which is preliminary data.</text>
</comment>
<proteinExistence type="predicted"/>
<name>A0AA38SQF0_9ASTR</name>
<sequence>MFLDLDLNTDLDSDLDLNRDLNLESDMNTDPNLILWLHQLLESLRRSDPEFSLISHLRPPIPHYSPTQIDSSFSLNRTALIPFKKIFGFLLSLLFVLGDHPSRIGTVNHLVPASRPLLVVPTRDLEIVPKARPRKLKTVMPKLAPPTPTKKE</sequence>
<evidence type="ECO:0000313" key="2">
    <source>
        <dbReference type="Proteomes" id="UP001172457"/>
    </source>
</evidence>
<dbReference type="EMBL" id="JARYMX010000005">
    <property type="protein sequence ID" value="KAJ9546929.1"/>
    <property type="molecule type" value="Genomic_DNA"/>
</dbReference>